<dbReference type="SUPFAM" id="SSF46785">
    <property type="entry name" value="Winged helix' DNA-binding domain"/>
    <property type="match status" value="1"/>
</dbReference>
<comment type="caution">
    <text evidence="2">The sequence shown here is derived from an EMBL/GenBank/DDBJ whole genome shotgun (WGS) entry which is preliminary data.</text>
</comment>
<accession>A0ABT6CYC1</accession>
<organism evidence="2 3">
    <name type="scientific">Arthrobacter vasquezii</name>
    <dbReference type="NCBI Taxonomy" id="2977629"/>
    <lineage>
        <taxon>Bacteria</taxon>
        <taxon>Bacillati</taxon>
        <taxon>Actinomycetota</taxon>
        <taxon>Actinomycetes</taxon>
        <taxon>Micrococcales</taxon>
        <taxon>Micrococcaceae</taxon>
        <taxon>Arthrobacter</taxon>
    </lineage>
</organism>
<evidence type="ECO:0000256" key="1">
    <source>
        <dbReference type="SAM" id="MobiDB-lite"/>
    </source>
</evidence>
<sequence>MPAAVRIFGKDGTCRALFFDFDSSVDGIDRVDAEVHLFTSWLYKHSIRWIADHSPNGGRHIYVPLAERLPFHEARELVEAIGTRYRSLDKSPHQSIDRGCMRTPGAIHKRGGYQVLDMSLSMAYDIVRRPNAARLIQSLRNDLQAEIAGVRALRLEQTYEGPKDDGAKIDGPHRRMSRRMLDIATKGMYDTARYSSPSEARQAVLVAAAAAGLSITDVDRRMKQGLWPGLAQFFARYSTSHRAAAFKRDWDKATHHVRANRTLNVPGKDNVRKYPTSQPNTQPQGILGSPPIGSDHEHRFIRTWRNALAIAEVRYRGTRQGLARRMVLRALGAAAHMTGSRFIEFGVRSIAVATGMDHTTVAAHLRDLRHEPEPLITQVVEAKGTHADQYMLTLPANLQSAAEAMSWRAGKLHSLRPAFRELGLPSAFVYEALEQSPTPLSTTQLVEATALSRTAVTEALEILAAWKLVSRGDPENRGWSIDPSGSLAWVAEYLGVIDAVTAQITRYQEERAVWHSWLAGRSIEGQPLLSPGDSYPWHLAEPPPDDWELSEMAFLLAG</sequence>
<feature type="compositionally biased region" description="Polar residues" evidence="1">
    <location>
        <begin position="275"/>
        <end position="284"/>
    </location>
</feature>
<dbReference type="EMBL" id="JAROKN010000057">
    <property type="protein sequence ID" value="MDF9279093.1"/>
    <property type="molecule type" value="Genomic_DNA"/>
</dbReference>
<name>A0ABT6CYC1_9MICC</name>
<feature type="region of interest" description="Disordered" evidence="1">
    <location>
        <begin position="265"/>
        <end position="287"/>
    </location>
</feature>
<protein>
    <submittedName>
        <fullName evidence="2">MarR family transcriptional regulator</fullName>
    </submittedName>
</protein>
<gene>
    <name evidence="2" type="ORF">P4U43_14990</name>
</gene>
<dbReference type="Proteomes" id="UP001220456">
    <property type="component" value="Unassembled WGS sequence"/>
</dbReference>
<proteinExistence type="predicted"/>
<dbReference type="InterPro" id="IPR036390">
    <property type="entry name" value="WH_DNA-bd_sf"/>
</dbReference>
<evidence type="ECO:0000313" key="3">
    <source>
        <dbReference type="Proteomes" id="UP001220456"/>
    </source>
</evidence>
<evidence type="ECO:0000313" key="2">
    <source>
        <dbReference type="EMBL" id="MDF9279093.1"/>
    </source>
</evidence>
<reference evidence="2 3" key="1">
    <citation type="journal article" date="2023" name="Int. J. Syst. Evol. Microbiol.">
        <title>Arthrobacter vasquezii sp. nov., isolated from a soil sample from Union Glacier, Antarctica.</title>
        <authorList>
            <person name="Valenzuela-Ibaceta F."/>
            <person name="Carrasco V."/>
            <person name="Lagos-Moraga S."/>
            <person name="Dietz-Vargas C."/>
            <person name="Navarro C.A."/>
            <person name="Perez-Donoso J.M."/>
        </authorList>
    </citation>
    <scope>NUCLEOTIDE SEQUENCE [LARGE SCALE GENOMIC DNA]</scope>
    <source>
        <strain evidence="2 3">EH-1B-1</strain>
    </source>
</reference>
<keyword evidence="3" id="KW-1185">Reference proteome</keyword>
<dbReference type="RefSeq" id="WP_277359454.1">
    <property type="nucleotide sequence ID" value="NZ_JAROKN010000057.1"/>
</dbReference>